<dbReference type="InterPro" id="IPR011973">
    <property type="entry name" value="PaaD"/>
</dbReference>
<comment type="similarity">
    <text evidence="1">Belongs to the thioesterase PaaI family.</text>
</comment>
<dbReference type="InterPro" id="IPR029069">
    <property type="entry name" value="HotDog_dom_sf"/>
</dbReference>
<dbReference type="Pfam" id="PF03061">
    <property type="entry name" value="4HBT"/>
    <property type="match status" value="1"/>
</dbReference>
<dbReference type="Gene3D" id="3.10.129.10">
    <property type="entry name" value="Hotdog Thioesterase"/>
    <property type="match status" value="1"/>
</dbReference>
<dbReference type="NCBIfam" id="TIGR00369">
    <property type="entry name" value="unchar_dom_1"/>
    <property type="match status" value="1"/>
</dbReference>
<gene>
    <name evidence="4" type="primary">paaI</name>
    <name evidence="4" type="ORF">EGT67_13035</name>
</gene>
<reference evidence="4 5" key="1">
    <citation type="submission" date="2018-11" db="EMBL/GenBank/DDBJ databases">
        <title>Rhodococcus spongicola sp. nov. and Rhodococcus xishaensis sp. nov. from marine sponges.</title>
        <authorList>
            <person name="Li L."/>
            <person name="Lin H.W."/>
        </authorList>
    </citation>
    <scope>NUCLEOTIDE SEQUENCE [LARGE SCALE GENOMIC DNA]</scope>
    <source>
        <strain evidence="4 5">CCTCC AB2014297</strain>
    </source>
</reference>
<dbReference type="SUPFAM" id="SSF54637">
    <property type="entry name" value="Thioesterase/thiol ester dehydrase-isomerase"/>
    <property type="match status" value="1"/>
</dbReference>
<dbReference type="PANTHER" id="PTHR42856">
    <property type="entry name" value="ACYL-COENZYME A THIOESTERASE PAAI"/>
    <property type="match status" value="1"/>
</dbReference>
<feature type="domain" description="Thioesterase" evidence="3">
    <location>
        <begin position="52"/>
        <end position="127"/>
    </location>
</feature>
<dbReference type="Proteomes" id="UP000286208">
    <property type="component" value="Unassembled WGS sequence"/>
</dbReference>
<sequence>MSTVPQPEPLRRAAAMFEGDRASRRLGITITEIVDGAAEGTMTVTDDMLNGHGTCHGGQVFLFADTVFSCACNSRGAMTVAAKADIVFVAPAHAGDVLHARAVEQVAFGRNGIFDVTVTRDDGTVVALFRGHSRALPVALG</sequence>
<dbReference type="PANTHER" id="PTHR42856:SF1">
    <property type="entry name" value="ACYL-COENZYME A THIOESTERASE PAAI"/>
    <property type="match status" value="1"/>
</dbReference>
<dbReference type="CDD" id="cd03443">
    <property type="entry name" value="PaaI_thioesterase"/>
    <property type="match status" value="1"/>
</dbReference>
<dbReference type="InterPro" id="IPR052723">
    <property type="entry name" value="Acyl-CoA_thioesterase_PaaI"/>
</dbReference>
<dbReference type="RefSeq" id="WP_127916500.1">
    <property type="nucleotide sequence ID" value="NZ_RKLP01000006.1"/>
</dbReference>
<dbReference type="GO" id="GO:0016289">
    <property type="term" value="F:acyl-CoA hydrolase activity"/>
    <property type="evidence" value="ECO:0007669"/>
    <property type="project" value="UniProtKB-ARBA"/>
</dbReference>
<keyword evidence="5" id="KW-1185">Reference proteome</keyword>
<keyword evidence="2" id="KW-0378">Hydrolase</keyword>
<dbReference type="EMBL" id="RKLP01000006">
    <property type="protein sequence ID" value="RVW09075.1"/>
    <property type="molecule type" value="Genomic_DNA"/>
</dbReference>
<dbReference type="InterPro" id="IPR006683">
    <property type="entry name" value="Thioestr_dom"/>
</dbReference>
<dbReference type="InterPro" id="IPR003736">
    <property type="entry name" value="PAAI_dom"/>
</dbReference>
<evidence type="ECO:0000313" key="4">
    <source>
        <dbReference type="EMBL" id="RVW09075.1"/>
    </source>
</evidence>
<dbReference type="NCBIfam" id="TIGR02286">
    <property type="entry name" value="PaaD"/>
    <property type="match status" value="1"/>
</dbReference>
<evidence type="ECO:0000259" key="3">
    <source>
        <dbReference type="Pfam" id="PF03061"/>
    </source>
</evidence>
<name>A0A3S3ZV85_9NOCA</name>
<dbReference type="FunFam" id="3.10.129.10:FF:000022">
    <property type="entry name" value="Phenylacetic acid degradation protein"/>
    <property type="match status" value="1"/>
</dbReference>
<comment type="caution">
    <text evidence="4">The sequence shown here is derived from an EMBL/GenBank/DDBJ whole genome shotgun (WGS) entry which is preliminary data.</text>
</comment>
<protein>
    <submittedName>
        <fullName evidence="4">Hydroxyphenylacetyl-CoA thioesterase PaaI</fullName>
    </submittedName>
</protein>
<evidence type="ECO:0000256" key="2">
    <source>
        <dbReference type="ARBA" id="ARBA00022801"/>
    </source>
</evidence>
<evidence type="ECO:0000256" key="1">
    <source>
        <dbReference type="ARBA" id="ARBA00008324"/>
    </source>
</evidence>
<dbReference type="AlphaFoldDB" id="A0A3S3ZV85"/>
<proteinExistence type="inferred from homology"/>
<accession>A0A3S3ZV85</accession>
<dbReference type="OrthoDB" id="32575at2"/>
<organism evidence="4 5">
    <name type="scientific">Prescottella agglutinans</name>
    <dbReference type="NCBI Taxonomy" id="1644129"/>
    <lineage>
        <taxon>Bacteria</taxon>
        <taxon>Bacillati</taxon>
        <taxon>Actinomycetota</taxon>
        <taxon>Actinomycetes</taxon>
        <taxon>Mycobacteriales</taxon>
        <taxon>Nocardiaceae</taxon>
        <taxon>Prescottella</taxon>
    </lineage>
</organism>
<evidence type="ECO:0000313" key="5">
    <source>
        <dbReference type="Proteomes" id="UP000286208"/>
    </source>
</evidence>